<organism evidence="1 2">
    <name type="scientific">Piscinibacter gummiphilus</name>
    <dbReference type="NCBI Taxonomy" id="946333"/>
    <lineage>
        <taxon>Bacteria</taxon>
        <taxon>Pseudomonadati</taxon>
        <taxon>Pseudomonadota</taxon>
        <taxon>Betaproteobacteria</taxon>
        <taxon>Burkholderiales</taxon>
        <taxon>Sphaerotilaceae</taxon>
        <taxon>Piscinibacter</taxon>
    </lineage>
</organism>
<dbReference type="Proteomes" id="UP001303946">
    <property type="component" value="Chromosome"/>
</dbReference>
<dbReference type="InterPro" id="IPR019587">
    <property type="entry name" value="Polyketide_cyclase/dehydratase"/>
</dbReference>
<evidence type="ECO:0000313" key="2">
    <source>
        <dbReference type="Proteomes" id="UP001303946"/>
    </source>
</evidence>
<dbReference type="Gene3D" id="3.30.530.20">
    <property type="match status" value="1"/>
</dbReference>
<dbReference type="SUPFAM" id="SSF55961">
    <property type="entry name" value="Bet v1-like"/>
    <property type="match status" value="1"/>
</dbReference>
<dbReference type="EMBL" id="CP136336">
    <property type="protein sequence ID" value="WOB09859.1"/>
    <property type="molecule type" value="Genomic_DNA"/>
</dbReference>
<reference evidence="1 2" key="1">
    <citation type="submission" date="2023-10" db="EMBL/GenBank/DDBJ databases">
        <title>Bacteria for the degradation of biodegradable plastic PBAT(Polybutylene adipate terephthalate).</title>
        <authorList>
            <person name="Weon H.-Y."/>
            <person name="Yeon J."/>
        </authorList>
    </citation>
    <scope>NUCLEOTIDE SEQUENCE [LARGE SCALE GENOMIC DNA]</scope>
    <source>
        <strain evidence="1 2">SBD 7-3</strain>
    </source>
</reference>
<dbReference type="InterPro" id="IPR023393">
    <property type="entry name" value="START-like_dom_sf"/>
</dbReference>
<evidence type="ECO:0000313" key="1">
    <source>
        <dbReference type="EMBL" id="WOB09859.1"/>
    </source>
</evidence>
<sequence length="151" mass="17121">MYLLAQAAVVVECPQRVAFDYAANLVNFPAWFPGVLRMTTTDGLPFDTVGKQYREEFAQPMRGRGVVAIRVVEVEPGTRIVTEGTLASVLPRMEIVCRQTAPGACEVVWRMFSRRTTGWSRFIVLPLARRLMTRRARQGLQVLKQHLEDAR</sequence>
<proteinExistence type="predicted"/>
<name>A0ABZ0CY23_9BURK</name>
<gene>
    <name evidence="1" type="ORF">RXV79_07270</name>
</gene>
<dbReference type="Pfam" id="PF10604">
    <property type="entry name" value="Polyketide_cyc2"/>
    <property type="match status" value="1"/>
</dbReference>
<dbReference type="RefSeq" id="WP_316702733.1">
    <property type="nucleotide sequence ID" value="NZ_CP136336.1"/>
</dbReference>
<protein>
    <submittedName>
        <fullName evidence="1">SRPBCC family protein</fullName>
    </submittedName>
</protein>
<keyword evidence="2" id="KW-1185">Reference proteome</keyword>
<accession>A0ABZ0CY23</accession>